<gene>
    <name evidence="1" type="ORF">BN59_02748</name>
</gene>
<evidence type="ECO:0000313" key="2">
    <source>
        <dbReference type="Proteomes" id="UP000044071"/>
    </source>
</evidence>
<dbReference type="Gene3D" id="1.25.40.20">
    <property type="entry name" value="Ankyrin repeat-containing domain"/>
    <property type="match status" value="1"/>
</dbReference>
<dbReference type="RefSeq" id="WP_044011584.1">
    <property type="nucleotide sequence ID" value="NZ_CCVW01000003.1"/>
</dbReference>
<dbReference type="AlphaFoldDB" id="A0A078L3C4"/>
<accession>A0A078L3C4</accession>
<organism evidence="1 2">
    <name type="scientific">Legionella massiliensis</name>
    <dbReference type="NCBI Taxonomy" id="1034943"/>
    <lineage>
        <taxon>Bacteria</taxon>
        <taxon>Pseudomonadati</taxon>
        <taxon>Pseudomonadota</taxon>
        <taxon>Gammaproteobacteria</taxon>
        <taxon>Legionellales</taxon>
        <taxon>Legionellaceae</taxon>
        <taxon>Legionella</taxon>
    </lineage>
</organism>
<reference evidence="1 2" key="1">
    <citation type="submission" date="2014-06" db="EMBL/GenBank/DDBJ databases">
        <authorList>
            <person name="Urmite Genomes Urmite Genomes"/>
        </authorList>
    </citation>
    <scope>NUCLEOTIDE SEQUENCE [LARGE SCALE GENOMIC DNA]</scope>
</reference>
<dbReference type="InterPro" id="IPR036770">
    <property type="entry name" value="Ankyrin_rpt-contain_sf"/>
</dbReference>
<dbReference type="EMBL" id="CCSB01000003">
    <property type="protein sequence ID" value="CDZ78438.1"/>
    <property type="molecule type" value="Genomic_DNA"/>
</dbReference>
<protein>
    <submittedName>
        <fullName evidence="1">Uncharacterized protein</fullName>
    </submittedName>
</protein>
<keyword evidence="2" id="KW-1185">Reference proteome</keyword>
<dbReference type="Proteomes" id="UP000044071">
    <property type="component" value="Unassembled WGS sequence"/>
</dbReference>
<name>A0A078L3C4_9GAMM</name>
<evidence type="ECO:0000313" key="1">
    <source>
        <dbReference type="EMBL" id="CDZ78438.1"/>
    </source>
</evidence>
<sequence>MQHFILWGYNIEDGLGDFKHLIDFFKFTKAQLSSSTQESKLKAFAFVNTKQLPAIKNLTTLLDNEDDCYFYEGAPFDRDRFEHCSLFVYAHQDEHFLSFHQVILDLGIQDYFASANFLLNISTPIDETINNPLALVPHTCHVHSLAEYGNLKNEYFDAPLFKGYTAAAMGVGTNMVGIKFNEASFPETLRPDHDELLASLLQASDNKGAKFDRQAYLDNQILSFSYFKTQAITTLFTLFSLSLCERKDITNLDMVIKPNTFDASLLDLCKKRFTQIEFVKLNTENKVASKLITQHPSSSHDAMKRLRLIDINTLTQPLKLLLLPLSSLRGGCGDNSYSELMIPSELNPNLGFPLFEIPGYKLTFFYYLLQNLQENFPDSHLLLQRYLHLLVEISFLDYKVINQANLLALNELMTRPELYNEILCSWQTVKVYLFENYNVHDYFQKTIQAILAGDPSNLSSQTPTRLAHSALPSSPISPYQQWMLQKLKPLCLDENLHKMLQLIKFRKELSEDEFLKVGNYLDKNGWLRQGSAQIISLLNPPLLPTDRLPNIHGFFSDSKDPHALLLQEINSLFKSPSESIKNLIQQIEGKNYSLALRNACNRGEFQVIQLLMKYQAQLNININEPSKNGNTALDWLNAFQGNGPEKQKAIELLQESGALCKLAKNEEQSSNSL</sequence>
<proteinExistence type="predicted"/>